<dbReference type="NCBIfam" id="NF045542">
    <property type="entry name" value="Clp_rel_HeadMat"/>
    <property type="match status" value="1"/>
</dbReference>
<dbReference type="Gene3D" id="3.90.226.10">
    <property type="entry name" value="2-enoyl-CoA Hydratase, Chain A, domain 1"/>
    <property type="match status" value="1"/>
</dbReference>
<comment type="similarity">
    <text evidence="1 6">Belongs to the peptidase S14 family.</text>
</comment>
<keyword evidence="2" id="KW-0963">Cytoplasm</keyword>
<dbReference type="InterPro" id="IPR029045">
    <property type="entry name" value="ClpP/crotonase-like_dom_sf"/>
</dbReference>
<comment type="caution">
    <text evidence="7">The sequence shown here is derived from an EMBL/GenBank/DDBJ whole genome shotgun (WGS) entry which is preliminary data.</text>
</comment>
<dbReference type="Pfam" id="PF00574">
    <property type="entry name" value="CLP_protease"/>
    <property type="match status" value="1"/>
</dbReference>
<dbReference type="CDD" id="cd07016">
    <property type="entry name" value="S14_ClpP_1"/>
    <property type="match status" value="1"/>
</dbReference>
<keyword evidence="4" id="KW-0378">Hydrolase</keyword>
<evidence type="ECO:0000256" key="2">
    <source>
        <dbReference type="ARBA" id="ARBA00022490"/>
    </source>
</evidence>
<evidence type="ECO:0000256" key="1">
    <source>
        <dbReference type="ARBA" id="ARBA00007039"/>
    </source>
</evidence>
<accession>A0A414AVD7</accession>
<sequence>MAVRIDVKGQIVESGNDWVYDWLGIENTSPKRILRALQEAGGEDIEIHINSPGGSVTAGSEIYTELRNYPGKKLIRITGIAASAASVIAQAGESEISPTGMFMIHNVQTSVSGDYRDMDNTGNALRAANQSIMNAYTDKTGMDTGTLQDLMDRETYLSAQQAVEYGFVDRIMFSKDDAIPMKNGLSGIPDETIEKIRNIIKAPGPDTPDFFRQKEQAAMRLRILNLKGELIND</sequence>
<evidence type="ECO:0000256" key="3">
    <source>
        <dbReference type="ARBA" id="ARBA00022670"/>
    </source>
</evidence>
<dbReference type="PANTHER" id="PTHR10381:SF70">
    <property type="entry name" value="ATP-DEPENDENT CLP PROTEASE PROTEOLYTIC SUBUNIT"/>
    <property type="match status" value="1"/>
</dbReference>
<dbReference type="EMBL" id="QSHZ01000012">
    <property type="protein sequence ID" value="RHC55688.1"/>
    <property type="molecule type" value="Genomic_DNA"/>
</dbReference>
<keyword evidence="5" id="KW-0720">Serine protease</keyword>
<protein>
    <recommendedName>
        <fullName evidence="6">ATP-dependent Clp protease proteolytic subunit</fullName>
    </recommendedName>
</protein>
<evidence type="ECO:0000256" key="5">
    <source>
        <dbReference type="ARBA" id="ARBA00022825"/>
    </source>
</evidence>
<dbReference type="InterPro" id="IPR001907">
    <property type="entry name" value="ClpP"/>
</dbReference>
<dbReference type="GO" id="GO:0009368">
    <property type="term" value="C:endopeptidase Clp complex"/>
    <property type="evidence" value="ECO:0007669"/>
    <property type="project" value="TreeGrafter"/>
</dbReference>
<dbReference type="SUPFAM" id="SSF52096">
    <property type="entry name" value="ClpP/crotonase"/>
    <property type="match status" value="1"/>
</dbReference>
<name>A0A414AVD7_9FIRM</name>
<evidence type="ECO:0000313" key="8">
    <source>
        <dbReference type="Proteomes" id="UP000283975"/>
    </source>
</evidence>
<keyword evidence="3 7" id="KW-0645">Protease</keyword>
<dbReference type="AlphaFoldDB" id="A0A414AVD7"/>
<dbReference type="GO" id="GO:0051117">
    <property type="term" value="F:ATPase binding"/>
    <property type="evidence" value="ECO:0007669"/>
    <property type="project" value="TreeGrafter"/>
</dbReference>
<dbReference type="GO" id="GO:0006515">
    <property type="term" value="P:protein quality control for misfolded or incompletely synthesized proteins"/>
    <property type="evidence" value="ECO:0007669"/>
    <property type="project" value="TreeGrafter"/>
</dbReference>
<dbReference type="GO" id="GO:0004252">
    <property type="term" value="F:serine-type endopeptidase activity"/>
    <property type="evidence" value="ECO:0007669"/>
    <property type="project" value="InterPro"/>
</dbReference>
<dbReference type="Proteomes" id="UP000283975">
    <property type="component" value="Unassembled WGS sequence"/>
</dbReference>
<dbReference type="PRINTS" id="PR00127">
    <property type="entry name" value="CLPPROTEASEP"/>
</dbReference>
<gene>
    <name evidence="7" type="ORF">DW839_12615</name>
</gene>
<proteinExistence type="inferred from homology"/>
<evidence type="ECO:0000256" key="4">
    <source>
        <dbReference type="ARBA" id="ARBA00022801"/>
    </source>
</evidence>
<evidence type="ECO:0000256" key="6">
    <source>
        <dbReference type="RuleBase" id="RU003567"/>
    </source>
</evidence>
<dbReference type="PANTHER" id="PTHR10381">
    <property type="entry name" value="ATP-DEPENDENT CLP PROTEASE PROTEOLYTIC SUBUNIT"/>
    <property type="match status" value="1"/>
</dbReference>
<organism evidence="7 8">
    <name type="scientific">Enterocloster bolteae</name>
    <dbReference type="NCBI Taxonomy" id="208479"/>
    <lineage>
        <taxon>Bacteria</taxon>
        <taxon>Bacillati</taxon>
        <taxon>Bacillota</taxon>
        <taxon>Clostridia</taxon>
        <taxon>Lachnospirales</taxon>
        <taxon>Lachnospiraceae</taxon>
        <taxon>Enterocloster</taxon>
    </lineage>
</organism>
<evidence type="ECO:0000313" key="7">
    <source>
        <dbReference type="EMBL" id="RHC55688.1"/>
    </source>
</evidence>
<reference evidence="7 8" key="1">
    <citation type="submission" date="2018-08" db="EMBL/GenBank/DDBJ databases">
        <title>A genome reference for cultivated species of the human gut microbiota.</title>
        <authorList>
            <person name="Zou Y."/>
            <person name="Xue W."/>
            <person name="Luo G."/>
        </authorList>
    </citation>
    <scope>NUCLEOTIDE SEQUENCE [LARGE SCALE GENOMIC DNA]</scope>
    <source>
        <strain evidence="7 8">AM35-14</strain>
    </source>
</reference>
<dbReference type="InterPro" id="IPR023562">
    <property type="entry name" value="ClpP/TepA"/>
</dbReference>
<dbReference type="GO" id="GO:0004176">
    <property type="term" value="F:ATP-dependent peptidase activity"/>
    <property type="evidence" value="ECO:0007669"/>
    <property type="project" value="InterPro"/>
</dbReference>